<evidence type="ECO:0000259" key="17">
    <source>
        <dbReference type="SMART" id="SM01002"/>
    </source>
</evidence>
<feature type="binding site" evidence="15">
    <location>
        <begin position="318"/>
        <end position="321"/>
    </location>
    <ligand>
        <name>NAD(+)</name>
        <dbReference type="ChEBI" id="CHEBI:57540"/>
    </ligand>
</feature>
<reference evidence="19 20" key="1">
    <citation type="journal article" date="2019" name="Appl. Microbiol. Biotechnol.">
        <title>Genome sequence of Isaria javanica and comparative genome analysis insights into family S53 peptidase evolution in fungal entomopathogens.</title>
        <authorList>
            <person name="Lin R."/>
            <person name="Zhang X."/>
            <person name="Xin B."/>
            <person name="Zou M."/>
            <person name="Gao Y."/>
            <person name="Qin F."/>
            <person name="Hu Q."/>
            <person name="Xie B."/>
            <person name="Cheng X."/>
        </authorList>
    </citation>
    <scope>NUCLEOTIDE SEQUENCE [LARGE SCALE GENOMIC DNA]</scope>
    <source>
        <strain evidence="19 20">IJ1G</strain>
    </source>
</reference>
<feature type="active site" description="Proton acceptor" evidence="14">
    <location>
        <position position="76"/>
    </location>
</feature>
<dbReference type="PIRSF" id="PIRSF018250">
    <property type="entry name" value="Saccharopine_DH_Lys"/>
    <property type="match status" value="1"/>
</dbReference>
<evidence type="ECO:0000256" key="16">
    <source>
        <dbReference type="PIRSR" id="PIRSR018250-4"/>
    </source>
</evidence>
<dbReference type="STRING" id="43265.A0A545URQ2"/>
<keyword evidence="20" id="KW-1185">Reference proteome</keyword>
<dbReference type="InterPro" id="IPR027281">
    <property type="entry name" value="Lys1"/>
</dbReference>
<sequence>MATVIHLRSETKPFERRSPLSPQTAKALIDAGYVLRVEESADRIYKDEEFKAVGAEMIPAGSWVKAPLDHIILGLKELPTDGSPLPHNFIHFHHCFKKQDGWATELARFAKGNGILYDLEFLVNDKGQRVAAFGWSAGYAGTALALLSWSHQLLHPGVPQPAVPAFDSAADLMALVRSSIAQALPLNKGEYPRLMIIGALGRCGNGAAAACDAAGVPAASLVKWDLPETAKGGPFEEITAADILVNCVYLGAHRVPPFTTLETLSTPDRRLRVICDVSCDPNSENNPIPVYAGYSSFDSPTVAPSGELEGPELRIIAIDHLPTMIAREASDEYSGLLLPSLLELKDRQTAGVWTRAEKTFRDRVAELPSA</sequence>
<evidence type="ECO:0000256" key="9">
    <source>
        <dbReference type="ARBA" id="ARBA00023154"/>
    </source>
</evidence>
<dbReference type="SMART" id="SM01003">
    <property type="entry name" value="AlaDh_PNT_N"/>
    <property type="match status" value="1"/>
</dbReference>
<keyword evidence="10" id="KW-1015">Disulfide bond</keyword>
<accession>A0A545URQ2</accession>
<feature type="domain" description="Alanine dehydrogenase/pyridine nucleotide transhydrogenase N-terminal" evidence="18">
    <location>
        <begin position="6"/>
        <end position="140"/>
    </location>
</feature>
<comment type="similarity">
    <text evidence="2 13">Belongs to the AlaDH/PNT family.</text>
</comment>
<keyword evidence="6 13" id="KW-0028">Amino-acid biosynthesis</keyword>
<organism evidence="19 20">
    <name type="scientific">Cordyceps javanica</name>
    <dbReference type="NCBI Taxonomy" id="43265"/>
    <lineage>
        <taxon>Eukaryota</taxon>
        <taxon>Fungi</taxon>
        <taxon>Dikarya</taxon>
        <taxon>Ascomycota</taxon>
        <taxon>Pezizomycotina</taxon>
        <taxon>Sordariomycetes</taxon>
        <taxon>Hypocreomycetidae</taxon>
        <taxon>Hypocreales</taxon>
        <taxon>Cordycipitaceae</taxon>
        <taxon>Cordyceps</taxon>
    </lineage>
</organism>
<evidence type="ECO:0000259" key="18">
    <source>
        <dbReference type="SMART" id="SM01003"/>
    </source>
</evidence>
<dbReference type="SUPFAM" id="SSF52283">
    <property type="entry name" value="Formate/glycerate dehydrogenase catalytic domain-like"/>
    <property type="match status" value="1"/>
</dbReference>
<evidence type="ECO:0000256" key="12">
    <source>
        <dbReference type="ARBA" id="ARBA00047860"/>
    </source>
</evidence>
<dbReference type="Gene3D" id="3.40.50.720">
    <property type="entry name" value="NAD(P)-binding Rossmann-like Domain"/>
    <property type="match status" value="1"/>
</dbReference>
<evidence type="ECO:0000313" key="19">
    <source>
        <dbReference type="EMBL" id="TQV92136.1"/>
    </source>
</evidence>
<evidence type="ECO:0000256" key="3">
    <source>
        <dbReference type="ARBA" id="ARBA00011245"/>
    </source>
</evidence>
<dbReference type="UniPathway" id="UPA00033">
    <property type="reaction ID" value="UER00034"/>
</dbReference>
<evidence type="ECO:0000256" key="11">
    <source>
        <dbReference type="ARBA" id="ARBA00033228"/>
    </source>
</evidence>
<dbReference type="InterPro" id="IPR051168">
    <property type="entry name" value="AASS"/>
</dbReference>
<evidence type="ECO:0000256" key="7">
    <source>
        <dbReference type="ARBA" id="ARBA00023002"/>
    </source>
</evidence>
<feature type="binding site" evidence="15">
    <location>
        <position position="225"/>
    </location>
    <ligand>
        <name>NAD(+)</name>
        <dbReference type="ChEBI" id="CHEBI:57540"/>
    </ligand>
</feature>
<keyword evidence="9 13" id="KW-0457">Lysine biosynthesis</keyword>
<comment type="pathway">
    <text evidence="1 13">Amino-acid biosynthesis; L-lysine biosynthesis via AAA pathway; L-lysine from L-alpha-aminoadipate (fungal route): step 3/3.</text>
</comment>
<dbReference type="OrthoDB" id="265306at2759"/>
<proteinExistence type="inferred from homology"/>
<evidence type="ECO:0000256" key="5">
    <source>
        <dbReference type="ARBA" id="ARBA00021221"/>
    </source>
</evidence>
<keyword evidence="7 13" id="KW-0560">Oxidoreductase</keyword>
<feature type="binding site" evidence="15">
    <location>
        <position position="277"/>
    </location>
    <ligand>
        <name>NAD(+)</name>
        <dbReference type="ChEBI" id="CHEBI:57540"/>
    </ligand>
</feature>
<feature type="domain" description="Alanine dehydrogenase/pyridine nucleotide transhydrogenase NAD(H)-binding" evidence="17">
    <location>
        <begin position="172"/>
        <end position="317"/>
    </location>
</feature>
<dbReference type="PANTHER" id="PTHR11133">
    <property type="entry name" value="SACCHAROPINE DEHYDROGENASE"/>
    <property type="match status" value="1"/>
</dbReference>
<comment type="subunit">
    <text evidence="3">Monomer.</text>
</comment>
<evidence type="ECO:0000256" key="4">
    <source>
        <dbReference type="ARBA" id="ARBA00012847"/>
    </source>
</evidence>
<dbReference type="FunFam" id="3.40.50.720:FF:000217">
    <property type="entry name" value="Saccharopine dehydrogenase [NAD(+), L-lysine-forming]"/>
    <property type="match status" value="1"/>
</dbReference>
<dbReference type="Pfam" id="PF05222">
    <property type="entry name" value="AlaDh_PNT_N"/>
    <property type="match status" value="1"/>
</dbReference>
<evidence type="ECO:0000256" key="6">
    <source>
        <dbReference type="ARBA" id="ARBA00022605"/>
    </source>
</evidence>
<dbReference type="InterPro" id="IPR007886">
    <property type="entry name" value="AlaDH/PNT_N"/>
</dbReference>
<feature type="binding site" evidence="15">
    <location>
        <position position="249"/>
    </location>
    <ligand>
        <name>NAD(+)</name>
        <dbReference type="ChEBI" id="CHEBI:57540"/>
    </ligand>
</feature>
<dbReference type="EMBL" id="SPUK01000016">
    <property type="protein sequence ID" value="TQV92136.1"/>
    <property type="molecule type" value="Genomic_DNA"/>
</dbReference>
<evidence type="ECO:0000256" key="2">
    <source>
        <dbReference type="ARBA" id="ARBA00005689"/>
    </source>
</evidence>
<dbReference type="SMART" id="SM01002">
    <property type="entry name" value="AlaDh_PNT_C"/>
    <property type="match status" value="1"/>
</dbReference>
<name>A0A545URQ2_9HYPO</name>
<evidence type="ECO:0000256" key="10">
    <source>
        <dbReference type="ARBA" id="ARBA00023157"/>
    </source>
</evidence>
<dbReference type="AlphaFoldDB" id="A0A545URQ2"/>
<comment type="catalytic activity">
    <reaction evidence="12 13">
        <text>L-saccharopine + NAD(+) + H2O = L-lysine + 2-oxoglutarate + NADH + H(+)</text>
        <dbReference type="Rhea" id="RHEA:12440"/>
        <dbReference type="ChEBI" id="CHEBI:15377"/>
        <dbReference type="ChEBI" id="CHEBI:15378"/>
        <dbReference type="ChEBI" id="CHEBI:16810"/>
        <dbReference type="ChEBI" id="CHEBI:32551"/>
        <dbReference type="ChEBI" id="CHEBI:57540"/>
        <dbReference type="ChEBI" id="CHEBI:57945"/>
        <dbReference type="ChEBI" id="CHEBI:57951"/>
        <dbReference type="EC" id="1.5.1.7"/>
    </reaction>
</comment>
<feature type="disulfide bond" evidence="16">
    <location>
        <begin position="203"/>
        <end position="247"/>
    </location>
</feature>
<feature type="binding site" evidence="15">
    <location>
        <begin position="201"/>
        <end position="202"/>
    </location>
    <ligand>
        <name>NAD(+)</name>
        <dbReference type="ChEBI" id="CHEBI:57540"/>
    </ligand>
</feature>
<dbReference type="GO" id="GO:0019878">
    <property type="term" value="P:lysine biosynthetic process via aminoadipic acid"/>
    <property type="evidence" value="ECO:0007669"/>
    <property type="project" value="UniProtKB-UniPathway"/>
</dbReference>
<dbReference type="EC" id="1.5.1.7" evidence="4 13"/>
<comment type="caution">
    <text evidence="19">The sequence shown here is derived from an EMBL/GenBank/DDBJ whole genome shotgun (WGS) entry which is preliminary data.</text>
</comment>
<protein>
    <recommendedName>
        <fullName evidence="5 13">Saccharopine dehydrogenase [NAD(+), L-lysine-forming]</fullName>
        <shortName evidence="13">SDH</shortName>
        <ecNumber evidence="4 13">1.5.1.7</ecNumber>
    </recommendedName>
    <alternativeName>
        <fullName evidence="11 13">Lysine--2-oxoglutarate reductase</fullName>
    </alternativeName>
</protein>
<dbReference type="GO" id="GO:0005737">
    <property type="term" value="C:cytoplasm"/>
    <property type="evidence" value="ECO:0007669"/>
    <property type="project" value="TreeGrafter"/>
</dbReference>
<evidence type="ECO:0000256" key="15">
    <source>
        <dbReference type="PIRSR" id="PIRSR018250-3"/>
    </source>
</evidence>
<evidence type="ECO:0000256" key="13">
    <source>
        <dbReference type="PIRNR" id="PIRNR018250"/>
    </source>
</evidence>
<evidence type="ECO:0000256" key="14">
    <source>
        <dbReference type="PIRSR" id="PIRSR018250-1"/>
    </source>
</evidence>
<dbReference type="PANTHER" id="PTHR11133:SF23">
    <property type="entry name" value="SACCHAROPINE DEHYDROGENASE [NAD(+), L-LYSINE-FORMING]"/>
    <property type="match status" value="1"/>
</dbReference>
<evidence type="ECO:0000256" key="1">
    <source>
        <dbReference type="ARBA" id="ARBA00004884"/>
    </source>
</evidence>
<dbReference type="Proteomes" id="UP000315783">
    <property type="component" value="Unassembled WGS sequence"/>
</dbReference>
<feature type="active site" description="Proton donor" evidence="14">
    <location>
        <position position="94"/>
    </location>
</feature>
<feature type="binding site" evidence="15">
    <location>
        <position position="229"/>
    </location>
    <ligand>
        <name>NAD(+)</name>
        <dbReference type="ChEBI" id="CHEBI:57540"/>
    </ligand>
</feature>
<dbReference type="GO" id="GO:0004754">
    <property type="term" value="F:saccharopine dehydrogenase (NAD+, L-lysine-forming) activity"/>
    <property type="evidence" value="ECO:0007669"/>
    <property type="project" value="UniProtKB-EC"/>
</dbReference>
<dbReference type="InterPro" id="IPR007698">
    <property type="entry name" value="AlaDH/PNT_NAD(H)-bd"/>
</dbReference>
<evidence type="ECO:0000256" key="8">
    <source>
        <dbReference type="ARBA" id="ARBA00023027"/>
    </source>
</evidence>
<gene>
    <name evidence="19" type="ORF">IF1G_09208</name>
</gene>
<keyword evidence="8 13" id="KW-0520">NAD</keyword>
<evidence type="ECO:0000313" key="20">
    <source>
        <dbReference type="Proteomes" id="UP000315783"/>
    </source>
</evidence>
<dbReference type="CDD" id="cd12188">
    <property type="entry name" value="SDH"/>
    <property type="match status" value="1"/>
</dbReference>